<dbReference type="Proteomes" id="UP000828251">
    <property type="component" value="Unassembled WGS sequence"/>
</dbReference>
<organism evidence="1 2">
    <name type="scientific">Gossypium stocksii</name>
    <dbReference type="NCBI Taxonomy" id="47602"/>
    <lineage>
        <taxon>Eukaryota</taxon>
        <taxon>Viridiplantae</taxon>
        <taxon>Streptophyta</taxon>
        <taxon>Embryophyta</taxon>
        <taxon>Tracheophyta</taxon>
        <taxon>Spermatophyta</taxon>
        <taxon>Magnoliopsida</taxon>
        <taxon>eudicotyledons</taxon>
        <taxon>Gunneridae</taxon>
        <taxon>Pentapetalae</taxon>
        <taxon>rosids</taxon>
        <taxon>malvids</taxon>
        <taxon>Malvales</taxon>
        <taxon>Malvaceae</taxon>
        <taxon>Malvoideae</taxon>
        <taxon>Gossypium</taxon>
    </lineage>
</organism>
<accession>A0A9D3ZIE6</accession>
<proteinExistence type="predicted"/>
<name>A0A9D3ZIE6_9ROSI</name>
<reference evidence="1 2" key="1">
    <citation type="journal article" date="2021" name="Plant Biotechnol. J.">
        <title>Multi-omics assisted identification of the key and species-specific regulatory components of drought-tolerant mechanisms in Gossypium stocksii.</title>
        <authorList>
            <person name="Yu D."/>
            <person name="Ke L."/>
            <person name="Zhang D."/>
            <person name="Wu Y."/>
            <person name="Sun Y."/>
            <person name="Mei J."/>
            <person name="Sun J."/>
            <person name="Sun Y."/>
        </authorList>
    </citation>
    <scope>NUCLEOTIDE SEQUENCE [LARGE SCALE GENOMIC DNA]</scope>
    <source>
        <strain evidence="2">cv. E1</strain>
        <tissue evidence="1">Leaf</tissue>
    </source>
</reference>
<evidence type="ECO:0000313" key="1">
    <source>
        <dbReference type="EMBL" id="KAH1039415.1"/>
    </source>
</evidence>
<evidence type="ECO:0000313" key="2">
    <source>
        <dbReference type="Proteomes" id="UP000828251"/>
    </source>
</evidence>
<keyword evidence="2" id="KW-1185">Reference proteome</keyword>
<dbReference type="EMBL" id="JAIQCV010000012">
    <property type="protein sequence ID" value="KAH1039415.1"/>
    <property type="molecule type" value="Genomic_DNA"/>
</dbReference>
<sequence>MNRIEGLQYENGRVIVEESEMEKIAQNYFQNLFSTSGIEVINHISVGMLNCIFNEANLMLTKRYMVDEIVMALKGIGPTKASEDDDFLALFFQKCWHIMGKKIANLCLEVLNRAKVMANCFQ</sequence>
<evidence type="ECO:0008006" key="3">
    <source>
        <dbReference type="Google" id="ProtNLM"/>
    </source>
</evidence>
<protein>
    <recommendedName>
        <fullName evidence="3">Reverse transcriptase</fullName>
    </recommendedName>
</protein>
<comment type="caution">
    <text evidence="1">The sequence shown here is derived from an EMBL/GenBank/DDBJ whole genome shotgun (WGS) entry which is preliminary data.</text>
</comment>
<gene>
    <name evidence="1" type="ORF">J1N35_041158</name>
</gene>
<dbReference type="AlphaFoldDB" id="A0A9D3ZIE6"/>
<dbReference type="OrthoDB" id="998851at2759"/>